<evidence type="ECO:0000313" key="1">
    <source>
        <dbReference type="EMBL" id="GIY16781.1"/>
    </source>
</evidence>
<gene>
    <name evidence="1" type="ORF">CDAR_558221</name>
</gene>
<dbReference type="Proteomes" id="UP001054837">
    <property type="component" value="Unassembled WGS sequence"/>
</dbReference>
<reference evidence="1 2" key="1">
    <citation type="submission" date="2021-06" db="EMBL/GenBank/DDBJ databases">
        <title>Caerostris darwini draft genome.</title>
        <authorList>
            <person name="Kono N."/>
            <person name="Arakawa K."/>
        </authorList>
    </citation>
    <scope>NUCLEOTIDE SEQUENCE [LARGE SCALE GENOMIC DNA]</scope>
</reference>
<dbReference type="AlphaFoldDB" id="A0AAV4R8X4"/>
<organism evidence="1 2">
    <name type="scientific">Caerostris darwini</name>
    <dbReference type="NCBI Taxonomy" id="1538125"/>
    <lineage>
        <taxon>Eukaryota</taxon>
        <taxon>Metazoa</taxon>
        <taxon>Ecdysozoa</taxon>
        <taxon>Arthropoda</taxon>
        <taxon>Chelicerata</taxon>
        <taxon>Arachnida</taxon>
        <taxon>Araneae</taxon>
        <taxon>Araneomorphae</taxon>
        <taxon>Entelegynae</taxon>
        <taxon>Araneoidea</taxon>
        <taxon>Araneidae</taxon>
        <taxon>Caerostris</taxon>
    </lineage>
</organism>
<accession>A0AAV4R8X4</accession>
<comment type="caution">
    <text evidence="1">The sequence shown here is derived from an EMBL/GenBank/DDBJ whole genome shotgun (WGS) entry which is preliminary data.</text>
</comment>
<keyword evidence="2" id="KW-1185">Reference proteome</keyword>
<evidence type="ECO:0000313" key="2">
    <source>
        <dbReference type="Proteomes" id="UP001054837"/>
    </source>
</evidence>
<name>A0AAV4R8X4_9ARAC</name>
<dbReference type="EMBL" id="BPLQ01005721">
    <property type="protein sequence ID" value="GIY16781.1"/>
    <property type="molecule type" value="Genomic_DNA"/>
</dbReference>
<proteinExistence type="predicted"/>
<sequence>MQSPHTSAFREDHFYGLEGFWTAISFLRGRPDRSNVPLRGNLGSRCFCCGQVACHYADDIPGSRMEGPHNEPRIAQSNMCCLERHGYS</sequence>
<protein>
    <submittedName>
        <fullName evidence="1">Uncharacterized protein</fullName>
    </submittedName>
</protein>